<dbReference type="KEGG" id="erl:AOC36_08650"/>
<dbReference type="Gene3D" id="3.40.50.2000">
    <property type="entry name" value="Glycogen Phosphorylase B"/>
    <property type="match status" value="1"/>
</dbReference>
<name>A0A0X8H145_9FIRM</name>
<dbReference type="STRING" id="1514105.AOC36_08650"/>
<proteinExistence type="predicted"/>
<evidence type="ECO:0000313" key="2">
    <source>
        <dbReference type="Proteomes" id="UP000063781"/>
    </source>
</evidence>
<protein>
    <recommendedName>
        <fullName evidence="3">Glycosyltransferase subfamily 4-like N-terminal domain-containing protein</fullName>
    </recommendedName>
</protein>
<dbReference type="OrthoDB" id="2052976at2"/>
<reference evidence="1 2" key="1">
    <citation type="submission" date="2015-10" db="EMBL/GenBank/DDBJ databases">
        <title>Erysipelothrix larvae sp. LV19 isolated from the larval gut of the rhinoceros beetle, Trypoxylus dichotomus.</title>
        <authorList>
            <person name="Lim S."/>
            <person name="Kim B.-C."/>
        </authorList>
    </citation>
    <scope>NUCLEOTIDE SEQUENCE [LARGE SCALE GENOMIC DNA]</scope>
    <source>
        <strain evidence="1 2">LV19</strain>
    </source>
</reference>
<dbReference type="SUPFAM" id="SSF53756">
    <property type="entry name" value="UDP-Glycosyltransferase/glycogen phosphorylase"/>
    <property type="match status" value="1"/>
</dbReference>
<evidence type="ECO:0000313" key="1">
    <source>
        <dbReference type="EMBL" id="AMC94054.1"/>
    </source>
</evidence>
<evidence type="ECO:0008006" key="3">
    <source>
        <dbReference type="Google" id="ProtNLM"/>
    </source>
</evidence>
<gene>
    <name evidence="1" type="ORF">AOC36_08650</name>
</gene>
<dbReference type="EMBL" id="CP013213">
    <property type="protein sequence ID" value="AMC94054.1"/>
    <property type="molecule type" value="Genomic_DNA"/>
</dbReference>
<dbReference type="RefSeq" id="WP_067633400.1">
    <property type="nucleotide sequence ID" value="NZ_CP013213.1"/>
</dbReference>
<keyword evidence="2" id="KW-1185">Reference proteome</keyword>
<accession>A0A0X8H145</accession>
<dbReference type="AlphaFoldDB" id="A0A0X8H145"/>
<sequence>MKVLVIGFTKLAYMPYMNFYTEQLKKMNSNTSLLYWDRDLKPDIEAPIVNQLYCFKKSMSDSDSMIKKIPNFISFRRFAKKVITKGDFDLIIVLHSTPAVLLSDILNRKFNEKYILDYRDFTYENIGVYKKIVHQLINHSRLTFVSSRGFQKYLPDSDKIHVSHNLLLHSYADRNCRKTLPRNNVPLRIRFWGLIRHVEINMKIIDNLANDSRFELHYHGREQEPGRLLRQYVQANEINNVYFHGEYIPIDRVDFASTTDILHNLYENDTKTTYAMGNKFYDGLTFYIPQLCNKGSFMGEEAMSSGIGVMLDPSENNFSDKIFEYYQKLDWDEFTKNCDEALSRITKEYNNGIDVLQELLFCEKESLIKQ</sequence>
<dbReference type="Proteomes" id="UP000063781">
    <property type="component" value="Chromosome"/>
</dbReference>
<organism evidence="1 2">
    <name type="scientific">Erysipelothrix larvae</name>
    <dbReference type="NCBI Taxonomy" id="1514105"/>
    <lineage>
        <taxon>Bacteria</taxon>
        <taxon>Bacillati</taxon>
        <taxon>Bacillota</taxon>
        <taxon>Erysipelotrichia</taxon>
        <taxon>Erysipelotrichales</taxon>
        <taxon>Erysipelotrichaceae</taxon>
        <taxon>Erysipelothrix</taxon>
    </lineage>
</organism>